<evidence type="ECO:0000313" key="3">
    <source>
        <dbReference type="RefSeq" id="XP_016747370.1"/>
    </source>
</evidence>
<dbReference type="PaxDb" id="3635-A0A1U8P8A9"/>
<reference evidence="3" key="2">
    <citation type="submission" date="2025-08" db="UniProtKB">
        <authorList>
            <consortium name="RefSeq"/>
        </authorList>
    </citation>
    <scope>IDENTIFICATION</scope>
</reference>
<dbReference type="KEGG" id="ghi:107956148"/>
<evidence type="ECO:0000259" key="1">
    <source>
        <dbReference type="Pfam" id="PF24626"/>
    </source>
</evidence>
<dbReference type="RefSeq" id="XP_016747370.1">
    <property type="nucleotide sequence ID" value="XM_016891881.1"/>
</dbReference>
<keyword evidence="2" id="KW-1185">Reference proteome</keyword>
<protein>
    <recommendedName>
        <fullName evidence="1">Tf2-1-like SH3-like domain-containing protein</fullName>
    </recommendedName>
</protein>
<dbReference type="GeneID" id="107956148"/>
<organism evidence="2 3">
    <name type="scientific">Gossypium hirsutum</name>
    <name type="common">Upland cotton</name>
    <name type="synonym">Gossypium mexicanum</name>
    <dbReference type="NCBI Taxonomy" id="3635"/>
    <lineage>
        <taxon>Eukaryota</taxon>
        <taxon>Viridiplantae</taxon>
        <taxon>Streptophyta</taxon>
        <taxon>Embryophyta</taxon>
        <taxon>Tracheophyta</taxon>
        <taxon>Spermatophyta</taxon>
        <taxon>Magnoliopsida</taxon>
        <taxon>eudicotyledons</taxon>
        <taxon>Gunneridae</taxon>
        <taxon>Pentapetalae</taxon>
        <taxon>rosids</taxon>
        <taxon>malvids</taxon>
        <taxon>Malvales</taxon>
        <taxon>Malvaceae</taxon>
        <taxon>Malvoideae</taxon>
        <taxon>Gossypium</taxon>
    </lineage>
</organism>
<accession>A0A1U8P8A9</accession>
<dbReference type="InterPro" id="IPR056924">
    <property type="entry name" value="SH3_Tf2-1"/>
</dbReference>
<dbReference type="OrthoDB" id="992628at2759"/>
<sequence>MTSFETLYGRKYRTPLYWSKLSELKLVGTDLIQETKDKVQIIHNCLKAAFDHQKSYADLKWRDIEFTIGDGVFLKVSPLRKVLRFGKKRKLSPRFIRPYEITERVGPVAYKLVLPSELEKINNVFHVSMLRQYRSNPSHVVTPSEIEILSDLSYFEGLSRVLVREVKEQQNKKVPLVKVLWNRHKVEEAIWETEYSMRSQYPHLFTSKKFGDKIS</sequence>
<dbReference type="Proteomes" id="UP000818029">
    <property type="component" value="Chromosome D07"/>
</dbReference>
<name>A0A1U8P8A9_GOSHI</name>
<feature type="domain" description="Tf2-1-like SH3-like" evidence="1">
    <location>
        <begin position="69"/>
        <end position="134"/>
    </location>
</feature>
<gene>
    <name evidence="3" type="primary">LOC107956148</name>
</gene>
<evidence type="ECO:0000313" key="2">
    <source>
        <dbReference type="Proteomes" id="UP000818029"/>
    </source>
</evidence>
<dbReference type="Pfam" id="PF24626">
    <property type="entry name" value="SH3_Tf2-1"/>
    <property type="match status" value="1"/>
</dbReference>
<proteinExistence type="predicted"/>
<dbReference type="PANTHER" id="PTHR46148">
    <property type="entry name" value="CHROMO DOMAIN-CONTAINING PROTEIN"/>
    <property type="match status" value="1"/>
</dbReference>
<dbReference type="STRING" id="3635.A0A1U8P8A9"/>
<reference evidence="2" key="1">
    <citation type="journal article" date="2020" name="Nat. Genet.">
        <title>Genomic diversifications of five Gossypium allopolyploid species and their impact on cotton improvement.</title>
        <authorList>
            <person name="Chen Z.J."/>
            <person name="Sreedasyam A."/>
            <person name="Ando A."/>
            <person name="Song Q."/>
            <person name="De Santiago L.M."/>
            <person name="Hulse-Kemp A.M."/>
            <person name="Ding M."/>
            <person name="Ye W."/>
            <person name="Kirkbride R.C."/>
            <person name="Jenkins J."/>
            <person name="Plott C."/>
            <person name="Lovell J."/>
            <person name="Lin Y.M."/>
            <person name="Vaughn R."/>
            <person name="Liu B."/>
            <person name="Simpson S."/>
            <person name="Scheffler B.E."/>
            <person name="Wen L."/>
            <person name="Saski C.A."/>
            <person name="Grover C.E."/>
            <person name="Hu G."/>
            <person name="Conover J.L."/>
            <person name="Carlson J.W."/>
            <person name="Shu S."/>
            <person name="Boston L.B."/>
            <person name="Williams M."/>
            <person name="Peterson D.G."/>
            <person name="McGee K."/>
            <person name="Jones D.C."/>
            <person name="Wendel J.F."/>
            <person name="Stelly D.M."/>
            <person name="Grimwood J."/>
            <person name="Schmutz J."/>
        </authorList>
    </citation>
    <scope>NUCLEOTIDE SEQUENCE [LARGE SCALE GENOMIC DNA]</scope>
    <source>
        <strain evidence="2">cv. TM-1</strain>
    </source>
</reference>
<dbReference type="PANTHER" id="PTHR46148:SF44">
    <property type="entry name" value="GAG-POL POLYPROTEIN"/>
    <property type="match status" value="1"/>
</dbReference>
<dbReference type="AlphaFoldDB" id="A0A1U8P8A9"/>